<gene>
    <name evidence="2" type="ORF">HMPREF0591_1585</name>
</gene>
<accession>D5P5Z1</accession>
<feature type="non-terminal residue" evidence="2">
    <location>
        <position position="40"/>
    </location>
</feature>
<protein>
    <submittedName>
        <fullName evidence="2">Uncharacterized protein</fullName>
    </submittedName>
</protein>
<sequence>MRREAVLRYGGSTGTRRRGSGSSQTGSTRFERNNSASTRL</sequence>
<name>D5P5Z1_9MYCO</name>
<dbReference type="AlphaFoldDB" id="D5P5Z1"/>
<dbReference type="Proteomes" id="UP000003653">
    <property type="component" value="Unassembled WGS sequence"/>
</dbReference>
<feature type="region of interest" description="Disordered" evidence="1">
    <location>
        <begin position="1"/>
        <end position="40"/>
    </location>
</feature>
<dbReference type="HOGENOM" id="CLU_3301343_0_0_11"/>
<evidence type="ECO:0000313" key="3">
    <source>
        <dbReference type="Proteomes" id="UP000003653"/>
    </source>
</evidence>
<comment type="caution">
    <text evidence="2">The sequence shown here is derived from an EMBL/GenBank/DDBJ whole genome shotgun (WGS) entry which is preliminary data.</text>
</comment>
<proteinExistence type="predicted"/>
<evidence type="ECO:0000313" key="2">
    <source>
        <dbReference type="EMBL" id="EFG78520.1"/>
    </source>
</evidence>
<dbReference type="EMBL" id="ADNV01000115">
    <property type="protein sequence ID" value="EFG78520.1"/>
    <property type="molecule type" value="Genomic_DNA"/>
</dbReference>
<organism evidence="2 3">
    <name type="scientific">Mycobacterium parascrofulaceum ATCC BAA-614</name>
    <dbReference type="NCBI Taxonomy" id="525368"/>
    <lineage>
        <taxon>Bacteria</taxon>
        <taxon>Bacillati</taxon>
        <taxon>Actinomycetota</taxon>
        <taxon>Actinomycetes</taxon>
        <taxon>Mycobacteriales</taxon>
        <taxon>Mycobacteriaceae</taxon>
        <taxon>Mycobacterium</taxon>
        <taxon>Mycobacterium simiae complex</taxon>
    </lineage>
</organism>
<keyword evidence="3" id="KW-1185">Reference proteome</keyword>
<reference evidence="2 3" key="1">
    <citation type="submission" date="2010-04" db="EMBL/GenBank/DDBJ databases">
        <authorList>
            <person name="Muzny D."/>
            <person name="Qin X."/>
            <person name="Deng J."/>
            <person name="Jiang H."/>
            <person name="Liu Y."/>
            <person name="Qu J."/>
            <person name="Song X.-Z."/>
            <person name="Zhang L."/>
            <person name="Thornton R."/>
            <person name="Coyle M."/>
            <person name="Francisco L."/>
            <person name="Jackson L."/>
            <person name="Javaid M."/>
            <person name="Korchina V."/>
            <person name="Kovar C."/>
            <person name="Mata R."/>
            <person name="Mathew T."/>
            <person name="Ngo R."/>
            <person name="Nguyen L."/>
            <person name="Nguyen N."/>
            <person name="Okwuonu G."/>
            <person name="Ongeri F."/>
            <person name="Pham C."/>
            <person name="Simmons D."/>
            <person name="Wilczek-Boney K."/>
            <person name="Hale W."/>
            <person name="Jakkamsetti A."/>
            <person name="Pham P."/>
            <person name="Ruth R."/>
            <person name="San Lucas F."/>
            <person name="Warren J."/>
            <person name="Zhang J."/>
            <person name="Zhao Z."/>
            <person name="Zhou C."/>
            <person name="Zhu D."/>
            <person name="Lee S."/>
            <person name="Bess C."/>
            <person name="Blankenburg K."/>
            <person name="Forbes L."/>
            <person name="Fu Q."/>
            <person name="Gubbala S."/>
            <person name="Hirani K."/>
            <person name="Jayaseelan J.C."/>
            <person name="Lara F."/>
            <person name="Munidasa M."/>
            <person name="Palculict T."/>
            <person name="Patil S."/>
            <person name="Pu L.-L."/>
            <person name="Saada N."/>
            <person name="Tang L."/>
            <person name="Weissenberger G."/>
            <person name="Zhu Y."/>
            <person name="Hemphill L."/>
            <person name="Shang Y."/>
            <person name="Youmans B."/>
            <person name="Ayvaz T."/>
            <person name="Ross M."/>
            <person name="Santibanez J."/>
            <person name="Aqrawi P."/>
            <person name="Gross S."/>
            <person name="Joshi V."/>
            <person name="Fowler G."/>
            <person name="Nazareth L."/>
            <person name="Reid J."/>
            <person name="Worley K."/>
            <person name="Petrosino J."/>
            <person name="Highlander S."/>
            <person name="Gibbs R."/>
        </authorList>
    </citation>
    <scope>NUCLEOTIDE SEQUENCE [LARGE SCALE GENOMIC DNA]</scope>
    <source>
        <strain evidence="2 3">ATCC BAA-614</strain>
    </source>
</reference>
<evidence type="ECO:0000256" key="1">
    <source>
        <dbReference type="SAM" id="MobiDB-lite"/>
    </source>
</evidence>